<comment type="caution">
    <text evidence="2">Once thought to be involved in copper homeostasis, experiments in E.coli have shown this is not the case.</text>
</comment>
<dbReference type="AlphaFoldDB" id="A0AAW7JIC4"/>
<dbReference type="EMBL" id="JAUEIE010000003">
    <property type="protein sequence ID" value="MDN0022375.1"/>
    <property type="molecule type" value="Genomic_DNA"/>
</dbReference>
<gene>
    <name evidence="2" type="primary">cutC</name>
    <name evidence="3" type="ORF">QVN81_04970</name>
    <name evidence="4" type="ORF">QVN84_05505</name>
</gene>
<evidence type="ECO:0000313" key="4">
    <source>
        <dbReference type="EMBL" id="MDN0024974.1"/>
    </source>
</evidence>
<dbReference type="InterPro" id="IPR005627">
    <property type="entry name" value="CutC-like"/>
</dbReference>
<dbReference type="InterPro" id="IPR036822">
    <property type="entry name" value="CutC-like_dom_sf"/>
</dbReference>
<evidence type="ECO:0000256" key="2">
    <source>
        <dbReference type="HAMAP-Rule" id="MF_00795"/>
    </source>
</evidence>
<dbReference type="Gene3D" id="3.20.20.380">
    <property type="entry name" value="Copper homeostasis (CutC) domain"/>
    <property type="match status" value="1"/>
</dbReference>
<proteinExistence type="inferred from homology"/>
<dbReference type="RefSeq" id="WP_286685506.1">
    <property type="nucleotide sequence ID" value="NZ_CAUWBX010000015.1"/>
</dbReference>
<evidence type="ECO:0000313" key="3">
    <source>
        <dbReference type="EMBL" id="MDN0022375.1"/>
    </source>
</evidence>
<dbReference type="EMBL" id="JAUEIF010000003">
    <property type="protein sequence ID" value="MDN0024974.1"/>
    <property type="molecule type" value="Genomic_DNA"/>
</dbReference>
<dbReference type="GO" id="GO:0005507">
    <property type="term" value="F:copper ion binding"/>
    <property type="evidence" value="ECO:0007669"/>
    <property type="project" value="TreeGrafter"/>
</dbReference>
<evidence type="ECO:0000313" key="5">
    <source>
        <dbReference type="Proteomes" id="UP001167831"/>
    </source>
</evidence>
<dbReference type="HAMAP" id="MF_00795">
    <property type="entry name" value="CutC"/>
    <property type="match status" value="1"/>
</dbReference>
<comment type="similarity">
    <text evidence="1 2">Belongs to the CutC family.</text>
</comment>
<dbReference type="Pfam" id="PF03932">
    <property type="entry name" value="CutC"/>
    <property type="match status" value="1"/>
</dbReference>
<keyword evidence="5" id="KW-1185">Reference proteome</keyword>
<keyword evidence="2" id="KW-0963">Cytoplasm</keyword>
<accession>A0AAW7JIC4</accession>
<evidence type="ECO:0000313" key="6">
    <source>
        <dbReference type="Proteomes" id="UP001168478"/>
    </source>
</evidence>
<comment type="subcellular location">
    <subcellularLocation>
        <location evidence="2">Cytoplasm</location>
    </subcellularLocation>
</comment>
<dbReference type="Proteomes" id="UP001167831">
    <property type="component" value="Unassembled WGS sequence"/>
</dbReference>
<dbReference type="PANTHER" id="PTHR12598">
    <property type="entry name" value="COPPER HOMEOSTASIS PROTEIN CUTC"/>
    <property type="match status" value="1"/>
</dbReference>
<protein>
    <recommendedName>
        <fullName evidence="2">PF03932 family protein CutC</fullName>
    </recommendedName>
</protein>
<evidence type="ECO:0000256" key="1">
    <source>
        <dbReference type="ARBA" id="ARBA00007768"/>
    </source>
</evidence>
<comment type="caution">
    <text evidence="4">The sequence shown here is derived from an EMBL/GenBank/DDBJ whole genome shotgun (WGS) entry which is preliminary data.</text>
</comment>
<reference evidence="4" key="1">
    <citation type="submission" date="2023-06" db="EMBL/GenBank/DDBJ databases">
        <authorList>
            <person name="Zeman M."/>
            <person name="Kubasova T."/>
            <person name="Jahodarova E."/>
            <person name="Nykrynova M."/>
            <person name="Rychlik I."/>
        </authorList>
    </citation>
    <scope>NUCLEOTIDE SEQUENCE</scope>
    <source>
        <strain evidence="4">ET15</strain>
        <strain evidence="3">ET37</strain>
    </source>
</reference>
<dbReference type="Proteomes" id="UP001168478">
    <property type="component" value="Unassembled WGS sequence"/>
</dbReference>
<dbReference type="PANTHER" id="PTHR12598:SF0">
    <property type="entry name" value="COPPER HOMEOSTASIS PROTEIN CUTC HOMOLOG"/>
    <property type="match status" value="1"/>
</dbReference>
<organism evidence="4 6">
    <name type="scientific">Leyella lascolaii</name>
    <dbReference type="NCBI Taxonomy" id="1776379"/>
    <lineage>
        <taxon>Bacteria</taxon>
        <taxon>Pseudomonadati</taxon>
        <taxon>Bacteroidota</taxon>
        <taxon>Bacteroidia</taxon>
        <taxon>Bacteroidales</taxon>
        <taxon>Prevotellaceae</taxon>
        <taxon>Leyella</taxon>
    </lineage>
</organism>
<sequence>MDSRQDYRFEVCANGVESCLAAQEGGADRVELCAGIPEGGTTPSYGEIKTARRLLTSTRLHVIIRPRGGDFLYTPLELERMTEDIGVCRELGADGVVFGCLTKDGEVDIEANRQLMRCAAGMSVTFHRAFDMCRNPQKALEDIISLGFNRILTSGQQPDALSGAQLLKELDRQADGRIILLAGCGVNENNIARLRSLTSLREYHFSARTKVRSGMDYINSRVFMGSKDADETSTEVTSAERVRQTINACIG</sequence>
<reference evidence="4" key="2">
    <citation type="submission" date="2023-08" db="EMBL/GenBank/DDBJ databases">
        <title>Identification and characterization of horizontal gene transfer across gut microbiota members of farm animals based on homology search.</title>
        <authorList>
            <person name="Schwarzerova J."/>
            <person name="Nykrynova M."/>
            <person name="Jureckova K."/>
            <person name="Cejkova D."/>
            <person name="Rychlik I."/>
        </authorList>
    </citation>
    <scope>NUCLEOTIDE SEQUENCE</scope>
    <source>
        <strain evidence="4">ET15</strain>
        <strain evidence="3">ET37</strain>
    </source>
</reference>
<dbReference type="GO" id="GO:0005737">
    <property type="term" value="C:cytoplasm"/>
    <property type="evidence" value="ECO:0007669"/>
    <property type="project" value="UniProtKB-SubCell"/>
</dbReference>
<name>A0AAW7JIC4_9BACT</name>
<dbReference type="SUPFAM" id="SSF110395">
    <property type="entry name" value="CutC-like"/>
    <property type="match status" value="1"/>
</dbReference>
<dbReference type="FunFam" id="3.20.20.380:FF:000001">
    <property type="entry name" value="Copper homeostasis protein CutC"/>
    <property type="match status" value="1"/>
</dbReference>